<dbReference type="InterPro" id="IPR017871">
    <property type="entry name" value="ABC_transporter-like_CS"/>
</dbReference>
<sequence>MTMTTTSEKTVASDTVLECRGLSAGYAGAVVCRDLDITVRSGEVVALIGANGAGKSTTMLTVAGELEPISGSLSVLGSDRRASLSTLARRGLSYVTEERSVIMGLTAAENLRLAGVSADDACAVFPELRALLRRPAGLMSGGEQQMLTLARALARNPKLLLADELSLGLAPQIVQRLLAVVRSAADERGVGVLLVEQHVRQVLTVADRVYVMRRGRMMLEGTAAEIGADLDAVQRAYLSAAGDTGSAGTGQFG</sequence>
<comment type="similarity">
    <text evidence="1">Belongs to the ABC transporter superfamily.</text>
</comment>
<organism evidence="7 8">
    <name type="scientific">Prescottella soli</name>
    <dbReference type="NCBI Taxonomy" id="1543852"/>
    <lineage>
        <taxon>Bacteria</taxon>
        <taxon>Bacillati</taxon>
        <taxon>Actinomycetota</taxon>
        <taxon>Actinomycetes</taxon>
        <taxon>Mycobacteriales</taxon>
        <taxon>Nocardiaceae</taxon>
        <taxon>Prescottella</taxon>
    </lineage>
</organism>
<gene>
    <name evidence="7" type="ORF">ABEU19_003797</name>
</gene>
<keyword evidence="3" id="KW-0547">Nucleotide-binding</keyword>
<comment type="caution">
    <text evidence="7">The sequence shown here is derived from an EMBL/GenBank/DDBJ whole genome shotgun (WGS) entry which is preliminary data.</text>
</comment>
<dbReference type="PROSITE" id="PS00211">
    <property type="entry name" value="ABC_TRANSPORTER_1"/>
    <property type="match status" value="1"/>
</dbReference>
<dbReference type="Proteomes" id="UP001629744">
    <property type="component" value="Unassembled WGS sequence"/>
</dbReference>
<dbReference type="InterPro" id="IPR003593">
    <property type="entry name" value="AAA+_ATPase"/>
</dbReference>
<evidence type="ECO:0000256" key="3">
    <source>
        <dbReference type="ARBA" id="ARBA00022741"/>
    </source>
</evidence>
<evidence type="ECO:0000259" key="6">
    <source>
        <dbReference type="PROSITE" id="PS50893"/>
    </source>
</evidence>
<dbReference type="PANTHER" id="PTHR43820">
    <property type="entry name" value="HIGH-AFFINITY BRANCHED-CHAIN AMINO ACID TRANSPORT ATP-BINDING PROTEIN LIVF"/>
    <property type="match status" value="1"/>
</dbReference>
<evidence type="ECO:0000256" key="2">
    <source>
        <dbReference type="ARBA" id="ARBA00022448"/>
    </source>
</evidence>
<keyword evidence="8" id="KW-1185">Reference proteome</keyword>
<dbReference type="InterPro" id="IPR027417">
    <property type="entry name" value="P-loop_NTPase"/>
</dbReference>
<dbReference type="Pfam" id="PF00005">
    <property type="entry name" value="ABC_tran"/>
    <property type="match status" value="1"/>
</dbReference>
<keyword evidence="2" id="KW-0813">Transport</keyword>
<feature type="domain" description="ABC transporter" evidence="6">
    <location>
        <begin position="17"/>
        <end position="239"/>
    </location>
</feature>
<evidence type="ECO:0000313" key="7">
    <source>
        <dbReference type="EMBL" id="MFM1730271.1"/>
    </source>
</evidence>
<dbReference type="Gene3D" id="3.40.50.300">
    <property type="entry name" value="P-loop containing nucleotide triphosphate hydrolases"/>
    <property type="match status" value="1"/>
</dbReference>
<evidence type="ECO:0000256" key="1">
    <source>
        <dbReference type="ARBA" id="ARBA00005417"/>
    </source>
</evidence>
<dbReference type="InterPro" id="IPR003439">
    <property type="entry name" value="ABC_transporter-like_ATP-bd"/>
</dbReference>
<dbReference type="InterPro" id="IPR052156">
    <property type="entry name" value="BCAA_Transport_ATP-bd_LivF"/>
</dbReference>
<dbReference type="SUPFAM" id="SSF52540">
    <property type="entry name" value="P-loop containing nucleoside triphosphate hydrolases"/>
    <property type="match status" value="1"/>
</dbReference>
<dbReference type="PANTHER" id="PTHR43820:SF4">
    <property type="entry name" value="HIGH-AFFINITY BRANCHED-CHAIN AMINO ACID TRANSPORT ATP-BINDING PROTEIN LIVF"/>
    <property type="match status" value="1"/>
</dbReference>
<dbReference type="GO" id="GO:0005524">
    <property type="term" value="F:ATP binding"/>
    <property type="evidence" value="ECO:0007669"/>
    <property type="project" value="UniProtKB-KW"/>
</dbReference>
<proteinExistence type="inferred from homology"/>
<evidence type="ECO:0000313" key="8">
    <source>
        <dbReference type="Proteomes" id="UP001629744"/>
    </source>
</evidence>
<reference evidence="7 8" key="1">
    <citation type="submission" date="2023-11" db="EMBL/GenBank/DDBJ databases">
        <authorList>
            <person name="Val-Calvo J."/>
            <person name="Scortti M."/>
            <person name="Vazquez-Boland J."/>
        </authorList>
    </citation>
    <scope>NUCLEOTIDE SEQUENCE [LARGE SCALE GENOMIC DNA]</scope>
    <source>
        <strain evidence="7 8">DSM 46662</strain>
    </source>
</reference>
<dbReference type="RefSeq" id="WP_348604239.1">
    <property type="nucleotide sequence ID" value="NZ_CP157276.1"/>
</dbReference>
<accession>A0ABW9G093</accession>
<dbReference type="EMBL" id="JBDLNU010000005">
    <property type="protein sequence ID" value="MFM1730271.1"/>
    <property type="molecule type" value="Genomic_DNA"/>
</dbReference>
<dbReference type="PROSITE" id="PS50893">
    <property type="entry name" value="ABC_TRANSPORTER_2"/>
    <property type="match status" value="1"/>
</dbReference>
<name>A0ABW9G093_9NOCA</name>
<keyword evidence="5" id="KW-0029">Amino-acid transport</keyword>
<evidence type="ECO:0000256" key="5">
    <source>
        <dbReference type="ARBA" id="ARBA00022970"/>
    </source>
</evidence>
<evidence type="ECO:0000256" key="4">
    <source>
        <dbReference type="ARBA" id="ARBA00022840"/>
    </source>
</evidence>
<dbReference type="SMART" id="SM00382">
    <property type="entry name" value="AAA"/>
    <property type="match status" value="1"/>
</dbReference>
<keyword evidence="4 7" id="KW-0067">ATP-binding</keyword>
<protein>
    <submittedName>
        <fullName evidence="7">ATP-binding cassette domain-containing protein</fullName>
    </submittedName>
</protein>